<dbReference type="AlphaFoldDB" id="A0A2J6RSK7"/>
<name>A0A2J6RSK7_HYAVF</name>
<sequence>MRLRHSSQHRHSKAHWSQPVKGHCRRLETRVRIRWFCVFQNTLGSTIYLIICWGDESWVRKMLKRDVR</sequence>
<gene>
    <name evidence="1" type="ORF">L207DRAFT_326934</name>
</gene>
<organism evidence="1 2">
    <name type="scientific">Hyaloscypha variabilis (strain UAMH 11265 / GT02V1 / F)</name>
    <name type="common">Meliniomyces variabilis</name>
    <dbReference type="NCBI Taxonomy" id="1149755"/>
    <lineage>
        <taxon>Eukaryota</taxon>
        <taxon>Fungi</taxon>
        <taxon>Dikarya</taxon>
        <taxon>Ascomycota</taxon>
        <taxon>Pezizomycotina</taxon>
        <taxon>Leotiomycetes</taxon>
        <taxon>Helotiales</taxon>
        <taxon>Hyaloscyphaceae</taxon>
        <taxon>Hyaloscypha</taxon>
        <taxon>Hyaloscypha variabilis</taxon>
    </lineage>
</organism>
<reference evidence="1 2" key="1">
    <citation type="submission" date="2016-04" db="EMBL/GenBank/DDBJ databases">
        <title>A degradative enzymes factory behind the ericoid mycorrhizal symbiosis.</title>
        <authorList>
            <consortium name="DOE Joint Genome Institute"/>
            <person name="Martino E."/>
            <person name="Morin E."/>
            <person name="Grelet G."/>
            <person name="Kuo A."/>
            <person name="Kohler A."/>
            <person name="Daghino S."/>
            <person name="Barry K."/>
            <person name="Choi C."/>
            <person name="Cichocki N."/>
            <person name="Clum A."/>
            <person name="Copeland A."/>
            <person name="Hainaut M."/>
            <person name="Haridas S."/>
            <person name="Labutti K."/>
            <person name="Lindquist E."/>
            <person name="Lipzen A."/>
            <person name="Khouja H.-R."/>
            <person name="Murat C."/>
            <person name="Ohm R."/>
            <person name="Olson A."/>
            <person name="Spatafora J."/>
            <person name="Veneault-Fourrey C."/>
            <person name="Henrissat B."/>
            <person name="Grigoriev I."/>
            <person name="Martin F."/>
            <person name="Perotto S."/>
        </authorList>
    </citation>
    <scope>NUCLEOTIDE SEQUENCE [LARGE SCALE GENOMIC DNA]</scope>
    <source>
        <strain evidence="1 2">F</strain>
    </source>
</reference>
<dbReference type="Proteomes" id="UP000235786">
    <property type="component" value="Unassembled WGS sequence"/>
</dbReference>
<keyword evidence="2" id="KW-1185">Reference proteome</keyword>
<protein>
    <submittedName>
        <fullName evidence="1">Uncharacterized protein</fullName>
    </submittedName>
</protein>
<dbReference type="EMBL" id="KZ613944">
    <property type="protein sequence ID" value="PMD41494.1"/>
    <property type="molecule type" value="Genomic_DNA"/>
</dbReference>
<accession>A0A2J6RSK7</accession>
<evidence type="ECO:0000313" key="2">
    <source>
        <dbReference type="Proteomes" id="UP000235786"/>
    </source>
</evidence>
<proteinExistence type="predicted"/>
<evidence type="ECO:0000313" key="1">
    <source>
        <dbReference type="EMBL" id="PMD41494.1"/>
    </source>
</evidence>